<dbReference type="PROSITE" id="PS51257">
    <property type="entry name" value="PROKAR_LIPOPROTEIN"/>
    <property type="match status" value="1"/>
</dbReference>
<gene>
    <name evidence="2" type="ORF">DW070_03365</name>
</gene>
<comment type="caution">
    <text evidence="2">The sequence shown here is derived from an EMBL/GenBank/DDBJ whole genome shotgun (WGS) entry which is preliminary data.</text>
</comment>
<dbReference type="EMBL" id="QVEP01000005">
    <property type="protein sequence ID" value="RGB81496.1"/>
    <property type="molecule type" value="Genomic_DNA"/>
</dbReference>
<protein>
    <recommendedName>
        <fullName evidence="4">Lipoprotein</fullName>
    </recommendedName>
</protein>
<evidence type="ECO:0000256" key="1">
    <source>
        <dbReference type="SAM" id="SignalP"/>
    </source>
</evidence>
<accession>A0A3E2TRN0</accession>
<evidence type="ECO:0008006" key="4">
    <source>
        <dbReference type="Google" id="ProtNLM"/>
    </source>
</evidence>
<organism evidence="2 3">
    <name type="scientific">Coprococcus catus</name>
    <dbReference type="NCBI Taxonomy" id="116085"/>
    <lineage>
        <taxon>Bacteria</taxon>
        <taxon>Bacillati</taxon>
        <taxon>Bacillota</taxon>
        <taxon>Clostridia</taxon>
        <taxon>Lachnospirales</taxon>
        <taxon>Lachnospiraceae</taxon>
        <taxon>Coprococcus</taxon>
    </lineage>
</organism>
<dbReference type="Proteomes" id="UP000260773">
    <property type="component" value="Unassembled WGS sequence"/>
</dbReference>
<feature type="chain" id="PRO_5039488225" description="Lipoprotein" evidence="1">
    <location>
        <begin position="20"/>
        <end position="260"/>
    </location>
</feature>
<dbReference type="AlphaFoldDB" id="A0A3E2TRN0"/>
<evidence type="ECO:0000313" key="3">
    <source>
        <dbReference type="Proteomes" id="UP000260773"/>
    </source>
</evidence>
<reference evidence="2 3" key="1">
    <citation type="submission" date="2018-08" db="EMBL/GenBank/DDBJ databases">
        <title>A genome reference for cultivated species of the human gut microbiota.</title>
        <authorList>
            <person name="Zou Y."/>
            <person name="Xue W."/>
            <person name="Luo G."/>
        </authorList>
    </citation>
    <scope>NUCLEOTIDE SEQUENCE [LARGE SCALE GENOMIC DNA]</scope>
    <source>
        <strain evidence="2 3">AF45-17</strain>
    </source>
</reference>
<feature type="signal peptide" evidence="1">
    <location>
        <begin position="1"/>
        <end position="19"/>
    </location>
</feature>
<evidence type="ECO:0000313" key="2">
    <source>
        <dbReference type="EMBL" id="RGB81496.1"/>
    </source>
</evidence>
<name>A0A3E2TRN0_9FIRM</name>
<sequence length="260" mass="28860">MKKRVITGMMTASVIVSLAGCGAGQKENVESTAPATMTETVAASQVETAEVTETEKTVQADRAARIKAYQAALENIYQNHILPDGSELRDDISGEMSGNKFAVYDVDHDDREELVFCYTATSMASMIAKIYDYDEASGELYEELSQFPMLTFYDNATIGAGISHNQAMPVSSGRIRFTLMMRPMTATGPNTLSMPGINLYPRSIIMGKPSRMMRTKTVMALCITWRRRMAVKPASRSTRMLLINGSVRMSARKKTFRFRI</sequence>
<proteinExistence type="predicted"/>
<keyword evidence="1" id="KW-0732">Signal</keyword>